<keyword evidence="7" id="KW-0175">Coiled coil</keyword>
<dbReference type="CDD" id="cd16015">
    <property type="entry name" value="LTA_synthase"/>
    <property type="match status" value="1"/>
</dbReference>
<evidence type="ECO:0000256" key="4">
    <source>
        <dbReference type="ARBA" id="ARBA00022692"/>
    </source>
</evidence>
<evidence type="ECO:0000256" key="3">
    <source>
        <dbReference type="ARBA" id="ARBA00022475"/>
    </source>
</evidence>
<dbReference type="PANTHER" id="PTHR47371">
    <property type="entry name" value="LIPOTEICHOIC ACID SYNTHASE"/>
    <property type="match status" value="1"/>
</dbReference>
<name>A0A9Q9FFV9_9FIRM</name>
<dbReference type="InterPro" id="IPR050448">
    <property type="entry name" value="OpgB/LTA_synthase_biosynth"/>
</dbReference>
<proteinExistence type="predicted"/>
<evidence type="ECO:0000256" key="5">
    <source>
        <dbReference type="ARBA" id="ARBA00022989"/>
    </source>
</evidence>
<accession>A0A9Q9FFV9</accession>
<dbReference type="Proteomes" id="UP001058072">
    <property type="component" value="Chromosome"/>
</dbReference>
<comment type="pathway">
    <text evidence="2">Cell wall biogenesis; lipoteichoic acid biosynthesis.</text>
</comment>
<dbReference type="AlphaFoldDB" id="A0A9Q9FFV9"/>
<keyword evidence="6 8" id="KW-0472">Membrane</keyword>
<dbReference type="RefSeq" id="WP_212724226.1">
    <property type="nucleotide sequence ID" value="NZ_CP071250.1"/>
</dbReference>
<gene>
    <name evidence="10" type="ORF">J0J70_08645</name>
</gene>
<feature type="transmembrane region" description="Helical" evidence="8">
    <location>
        <begin position="62"/>
        <end position="81"/>
    </location>
</feature>
<dbReference type="InterPro" id="IPR017850">
    <property type="entry name" value="Alkaline_phosphatase_core_sf"/>
</dbReference>
<evidence type="ECO:0000259" key="9">
    <source>
        <dbReference type="Pfam" id="PF00884"/>
    </source>
</evidence>
<feature type="transmembrane region" description="Helical" evidence="8">
    <location>
        <begin position="142"/>
        <end position="159"/>
    </location>
</feature>
<evidence type="ECO:0000313" key="11">
    <source>
        <dbReference type="Proteomes" id="UP001058072"/>
    </source>
</evidence>
<evidence type="ECO:0000256" key="7">
    <source>
        <dbReference type="SAM" id="Coils"/>
    </source>
</evidence>
<feature type="transmembrane region" description="Helical" evidence="8">
    <location>
        <begin position="39"/>
        <end position="56"/>
    </location>
</feature>
<dbReference type="InterPro" id="IPR000917">
    <property type="entry name" value="Sulfatase_N"/>
</dbReference>
<sequence>MEYWIGWLFLSISLTLIMEMIKFQSIIKTFNFVRKRPGYFAINLLIVSATLVFSFFVSRKLFFIGFMTFFWLFLAIMNAIVTHLRGYPLMFSDIFLIKEGLSLSSHYFKPWVIALIIAGIAIILHIGYGWYQIQYSVKSLDYLLASIYVTLAAFIFNRIEKGQPVDSSSVEDEEIGFAYAMADSIYPYLNRKPDTYNEEMMTQILKGITYPPSKGPVHRPQIILLQLESFFDPLRLEGVSFSQDPIPTFRKLMQQEKSGVMRVPTFGGGTAKTEFSILTSMNAELLKPGEIPHHSFLKHTPVESLASQLERMGYCSTLIHNYEGNFYNRHLAYENLGFSRYIPIEYMSGVGVPHDLSQMNDTDLVNYVLKTLATDQKAFIYGITVGTHQPYDETPDDHPLIQVEGPMSIEMKYALQDYAKRIYQLDQEIHRLIQELQASEQEVILMMFADHLPNLPILNDESMYPYNPYEVPYFISHFHPSFDYPLPKQLECYQLGTWLMKTLNIPLSMMQQLHITYKDHECYQDILRLSQYDQLEGKAYLTNQVFTTHQTTLHFGLNEQRLEDYQWTEAGLMVYGAGFNIDSQLYVDHRKVETIFISDMELMAAIECKAFDTLTLKQLSRRHEVLGDEINLIAEHETVIDKGN</sequence>
<evidence type="ECO:0000256" key="6">
    <source>
        <dbReference type="ARBA" id="ARBA00023136"/>
    </source>
</evidence>
<comment type="subcellular location">
    <subcellularLocation>
        <location evidence="1">Cell membrane</location>
        <topology evidence="1">Multi-pass membrane protein</topology>
    </subcellularLocation>
</comment>
<dbReference type="EMBL" id="CP071250">
    <property type="protein sequence ID" value="UUF07690.1"/>
    <property type="molecule type" value="Genomic_DNA"/>
</dbReference>
<feature type="transmembrane region" description="Helical" evidence="8">
    <location>
        <begin position="6"/>
        <end position="27"/>
    </location>
</feature>
<dbReference type="SUPFAM" id="SSF53649">
    <property type="entry name" value="Alkaline phosphatase-like"/>
    <property type="match status" value="1"/>
</dbReference>
<keyword evidence="3" id="KW-1003">Cell membrane</keyword>
<feature type="domain" description="Sulfatase N-terminal" evidence="9">
    <location>
        <begin position="220"/>
        <end position="475"/>
    </location>
</feature>
<dbReference type="Gene3D" id="3.40.720.10">
    <property type="entry name" value="Alkaline Phosphatase, subunit A"/>
    <property type="match status" value="1"/>
</dbReference>
<keyword evidence="4 8" id="KW-0812">Transmembrane</keyword>
<dbReference type="PANTHER" id="PTHR47371:SF3">
    <property type="entry name" value="PHOSPHOGLYCEROL TRANSFERASE I"/>
    <property type="match status" value="1"/>
</dbReference>
<feature type="coiled-coil region" evidence="7">
    <location>
        <begin position="415"/>
        <end position="442"/>
    </location>
</feature>
<keyword evidence="5 8" id="KW-1133">Transmembrane helix</keyword>
<protein>
    <submittedName>
        <fullName evidence="10">LTA synthase family protein</fullName>
    </submittedName>
</protein>
<evidence type="ECO:0000313" key="10">
    <source>
        <dbReference type="EMBL" id="UUF07690.1"/>
    </source>
</evidence>
<evidence type="ECO:0000256" key="2">
    <source>
        <dbReference type="ARBA" id="ARBA00004936"/>
    </source>
</evidence>
<dbReference type="Pfam" id="PF00884">
    <property type="entry name" value="Sulfatase"/>
    <property type="match status" value="1"/>
</dbReference>
<feature type="transmembrane region" description="Helical" evidence="8">
    <location>
        <begin position="111"/>
        <end position="130"/>
    </location>
</feature>
<reference evidence="10" key="1">
    <citation type="submission" date="2021-03" db="EMBL/GenBank/DDBJ databases">
        <title>Comparative Genomics and Metabolomics in the genus Turicibacter.</title>
        <authorList>
            <person name="Maki J."/>
            <person name="Looft T."/>
        </authorList>
    </citation>
    <scope>NUCLEOTIDE SEQUENCE</scope>
    <source>
        <strain evidence="10">ISU324</strain>
    </source>
</reference>
<organism evidence="10 11">
    <name type="scientific">Turicibacter bilis</name>
    <dbReference type="NCBI Taxonomy" id="2735723"/>
    <lineage>
        <taxon>Bacteria</taxon>
        <taxon>Bacillati</taxon>
        <taxon>Bacillota</taxon>
        <taxon>Erysipelotrichia</taxon>
        <taxon>Erysipelotrichales</taxon>
        <taxon>Turicibacteraceae</taxon>
        <taxon>Turicibacter</taxon>
    </lineage>
</organism>
<dbReference type="GO" id="GO:0005886">
    <property type="term" value="C:plasma membrane"/>
    <property type="evidence" value="ECO:0007669"/>
    <property type="project" value="UniProtKB-SubCell"/>
</dbReference>
<evidence type="ECO:0000256" key="1">
    <source>
        <dbReference type="ARBA" id="ARBA00004651"/>
    </source>
</evidence>
<evidence type="ECO:0000256" key="8">
    <source>
        <dbReference type="SAM" id="Phobius"/>
    </source>
</evidence>